<keyword evidence="2" id="KW-0223">Dioxygenase</keyword>
<reference evidence="2" key="1">
    <citation type="submission" date="2020-02" db="EMBL/GenBank/DDBJ databases">
        <authorList>
            <person name="Meier V. D."/>
        </authorList>
    </citation>
    <scope>NUCLEOTIDE SEQUENCE</scope>
    <source>
        <strain evidence="2">AVDCRST_MAG54</strain>
    </source>
</reference>
<feature type="compositionally biased region" description="Basic residues" evidence="1">
    <location>
        <begin position="23"/>
        <end position="38"/>
    </location>
</feature>
<keyword evidence="2" id="KW-0560">Oxidoreductase</keyword>
<protein>
    <submittedName>
        <fullName evidence="2">Glyoxalase/Bleomycin resistance protein/dioxygenase domain</fullName>
    </submittedName>
</protein>
<feature type="non-terminal residue" evidence="2">
    <location>
        <position position="125"/>
    </location>
</feature>
<dbReference type="AlphaFoldDB" id="A0A6J4HXY3"/>
<accession>A0A6J4HXY3</accession>
<gene>
    <name evidence="2" type="ORF">AVDCRST_MAG54-1269</name>
</gene>
<evidence type="ECO:0000256" key="1">
    <source>
        <dbReference type="SAM" id="MobiDB-lite"/>
    </source>
</evidence>
<evidence type="ECO:0000313" key="2">
    <source>
        <dbReference type="EMBL" id="CAA9236001.1"/>
    </source>
</evidence>
<feature type="non-terminal residue" evidence="2">
    <location>
        <position position="1"/>
    </location>
</feature>
<proteinExistence type="predicted"/>
<dbReference type="GO" id="GO:0051213">
    <property type="term" value="F:dioxygenase activity"/>
    <property type="evidence" value="ECO:0007669"/>
    <property type="project" value="UniProtKB-KW"/>
</dbReference>
<dbReference type="EMBL" id="CADCTH010000171">
    <property type="protein sequence ID" value="CAA9236001.1"/>
    <property type="molecule type" value="Genomic_DNA"/>
</dbReference>
<organism evidence="2">
    <name type="scientific">uncultured Actinomycetospora sp</name>
    <dbReference type="NCBI Taxonomy" id="1135996"/>
    <lineage>
        <taxon>Bacteria</taxon>
        <taxon>Bacillati</taxon>
        <taxon>Actinomycetota</taxon>
        <taxon>Actinomycetes</taxon>
        <taxon>Pseudonocardiales</taxon>
        <taxon>Pseudonocardiaceae</taxon>
        <taxon>Actinomycetospora</taxon>
        <taxon>environmental samples</taxon>
    </lineage>
</organism>
<sequence length="125" mass="13521">EGHRVRRLAQRRRPGGLGGLPRRALRFRTGHGRRRLRLAHPSGRRDVGGVPAHRTGDPARRPARRARGRADPGLRGRRPGGRAGPSRGRGRGHHHAPDLGGVGRARVPGPRPQPRDRPAGGLEGV</sequence>
<name>A0A6J4HXY3_9PSEU</name>
<feature type="compositionally biased region" description="Basic residues" evidence="1">
    <location>
        <begin position="1"/>
        <end position="14"/>
    </location>
</feature>
<feature type="region of interest" description="Disordered" evidence="1">
    <location>
        <begin position="1"/>
        <end position="125"/>
    </location>
</feature>